<protein>
    <recommendedName>
        <fullName evidence="3">IrrE N-terminal-like domain-containing protein</fullName>
    </recommendedName>
</protein>
<keyword evidence="2" id="KW-1185">Reference proteome</keyword>
<evidence type="ECO:0008006" key="3">
    <source>
        <dbReference type="Google" id="ProtNLM"/>
    </source>
</evidence>
<accession>A0A8J3M022</accession>
<dbReference type="AlphaFoldDB" id="A0A8J3M022"/>
<dbReference type="Proteomes" id="UP000617531">
    <property type="component" value="Unassembled WGS sequence"/>
</dbReference>
<dbReference type="EMBL" id="BNAI01000002">
    <property type="protein sequence ID" value="GHF12579.1"/>
    <property type="molecule type" value="Genomic_DNA"/>
</dbReference>
<reference evidence="1" key="1">
    <citation type="journal article" date="2014" name="Int. J. Syst. Evol. Microbiol.">
        <title>Complete genome sequence of Corynebacterium casei LMG S-19264T (=DSM 44701T), isolated from a smear-ripened cheese.</title>
        <authorList>
            <consortium name="US DOE Joint Genome Institute (JGI-PGF)"/>
            <person name="Walter F."/>
            <person name="Albersmeier A."/>
            <person name="Kalinowski J."/>
            <person name="Ruckert C."/>
        </authorList>
    </citation>
    <scope>NUCLEOTIDE SEQUENCE</scope>
    <source>
        <strain evidence="1">CGMCC 1.16548</strain>
    </source>
</reference>
<reference evidence="1" key="2">
    <citation type="submission" date="2020-09" db="EMBL/GenBank/DDBJ databases">
        <authorList>
            <person name="Sun Q."/>
            <person name="Zhou Y."/>
        </authorList>
    </citation>
    <scope>NUCLEOTIDE SEQUENCE</scope>
    <source>
        <strain evidence="1">CGMCC 1.16548</strain>
    </source>
</reference>
<comment type="caution">
    <text evidence="1">The sequence shown here is derived from an EMBL/GenBank/DDBJ whole genome shotgun (WGS) entry which is preliminary data.</text>
</comment>
<name>A0A8J3M022_9MICO</name>
<evidence type="ECO:0000313" key="1">
    <source>
        <dbReference type="EMBL" id="GHF12579.1"/>
    </source>
</evidence>
<sequence length="147" mass="16229">MIPVVLGLSRRETLESVTAAVERIRGKPTIFKPVDWLEGTGATGLWLPFEDVDEVLYLPTRSQLYRTQILLHELSHMILGHDRIFAASANRMALIAGEYTTRALSHALARSTDRNEYEVAAEALADELAAVIRSGPAEPAWFEGVLG</sequence>
<gene>
    <name evidence="1" type="ORF">GCM10011600_11700</name>
</gene>
<organism evidence="1 2">
    <name type="scientific">Pseudolysinimonas yzui</name>
    <dbReference type="NCBI Taxonomy" id="2708254"/>
    <lineage>
        <taxon>Bacteria</taxon>
        <taxon>Bacillati</taxon>
        <taxon>Actinomycetota</taxon>
        <taxon>Actinomycetes</taxon>
        <taxon>Micrococcales</taxon>
        <taxon>Microbacteriaceae</taxon>
        <taxon>Pseudolysinimonas</taxon>
    </lineage>
</organism>
<proteinExistence type="predicted"/>
<evidence type="ECO:0000313" key="2">
    <source>
        <dbReference type="Proteomes" id="UP000617531"/>
    </source>
</evidence>